<evidence type="ECO:0000313" key="2">
    <source>
        <dbReference type="EnsemblPlants" id="OBART12G10180.1"/>
    </source>
</evidence>
<reference evidence="2" key="2">
    <citation type="submission" date="2015-03" db="UniProtKB">
        <authorList>
            <consortium name="EnsemblPlants"/>
        </authorList>
    </citation>
    <scope>IDENTIFICATION</scope>
</reference>
<dbReference type="EnsemblPlants" id="OBART12G10180.1">
    <property type="protein sequence ID" value="OBART12G10180.1"/>
    <property type="gene ID" value="OBART12G10180"/>
</dbReference>
<reference evidence="2" key="1">
    <citation type="journal article" date="2009" name="Rice">
        <title>De Novo Next Generation Sequencing of Plant Genomes.</title>
        <authorList>
            <person name="Rounsley S."/>
            <person name="Marri P.R."/>
            <person name="Yu Y."/>
            <person name="He R."/>
            <person name="Sisneros N."/>
            <person name="Goicoechea J.L."/>
            <person name="Lee S.J."/>
            <person name="Angelova A."/>
            <person name="Kudrna D."/>
            <person name="Luo M."/>
            <person name="Affourtit J."/>
            <person name="Desany B."/>
            <person name="Knight J."/>
            <person name="Niazi F."/>
            <person name="Egholm M."/>
            <person name="Wing R.A."/>
        </authorList>
    </citation>
    <scope>NUCLEOTIDE SEQUENCE [LARGE SCALE GENOMIC DNA]</scope>
    <source>
        <strain evidence="2">cv. IRGC 105608</strain>
    </source>
</reference>
<keyword evidence="3" id="KW-1185">Reference proteome</keyword>
<dbReference type="Proteomes" id="UP000026960">
    <property type="component" value="Chromosome 12"/>
</dbReference>
<organism evidence="2">
    <name type="scientific">Oryza barthii</name>
    <dbReference type="NCBI Taxonomy" id="65489"/>
    <lineage>
        <taxon>Eukaryota</taxon>
        <taxon>Viridiplantae</taxon>
        <taxon>Streptophyta</taxon>
        <taxon>Embryophyta</taxon>
        <taxon>Tracheophyta</taxon>
        <taxon>Spermatophyta</taxon>
        <taxon>Magnoliopsida</taxon>
        <taxon>Liliopsida</taxon>
        <taxon>Poales</taxon>
        <taxon>Poaceae</taxon>
        <taxon>BOP clade</taxon>
        <taxon>Oryzoideae</taxon>
        <taxon>Oryzeae</taxon>
        <taxon>Oryzinae</taxon>
        <taxon>Oryza</taxon>
    </lineage>
</organism>
<dbReference type="PaxDb" id="65489-OBART12G10180.1"/>
<feature type="compositionally biased region" description="Low complexity" evidence="1">
    <location>
        <begin position="50"/>
        <end position="66"/>
    </location>
</feature>
<accession>A0A0D3HTV7</accession>
<evidence type="ECO:0000256" key="1">
    <source>
        <dbReference type="SAM" id="MobiDB-lite"/>
    </source>
</evidence>
<evidence type="ECO:0000313" key="3">
    <source>
        <dbReference type="Proteomes" id="UP000026960"/>
    </source>
</evidence>
<proteinExistence type="predicted"/>
<dbReference type="Gramene" id="OBART12G10180.1">
    <property type="protein sequence ID" value="OBART12G10180.1"/>
    <property type="gene ID" value="OBART12G10180"/>
</dbReference>
<name>A0A0D3HTV7_9ORYZ</name>
<sequence length="190" mass="20779">MARRSRGDYVNRRKAGEGASDPKLLEADGNEGGSDIGRWAKEEATPRSWPPTGADAGAASSSGPSTCWCRAPPHPTPAPARATSASSPCTRRCRLPVRPAHPPLQAIDSTSLAYIRHLVESLERLNFDNACMHQLNDDASDLFSPRVPDDIGSRTLVAYQREDIRERRAIQEEKVRATMAKQSYVDGLVE</sequence>
<dbReference type="AlphaFoldDB" id="A0A0D3HTV7"/>
<protein>
    <submittedName>
        <fullName evidence="2">Uncharacterized protein</fullName>
    </submittedName>
</protein>
<feature type="region of interest" description="Disordered" evidence="1">
    <location>
        <begin position="1"/>
        <end position="66"/>
    </location>
</feature>
<dbReference type="HOGENOM" id="CLU_1430042_0_0_1"/>
<feature type="compositionally biased region" description="Basic and acidic residues" evidence="1">
    <location>
        <begin position="1"/>
        <end position="16"/>
    </location>
</feature>